<sequence length="408" mass="41184">MLAAVPARPALADTTGPDPAKAVAYLVDPANMHQGKYYGFMPEFPDYGLTVDGIWALAATGTNDAKAREMTAFISSGGIVEGGQTTLDNWLGIGGDWPSGGSVAKTAVLAQVTGADPRDFAGHDLIDALHDLTCTGVDTSLGCAGAGNYRFAESVFSQSLGVIAQVRAGSVADAAAPVGFLRGLQHADGWYASLIPVPAEPTGDVDSTAMAAMALDLLDDTASAAAVDKAVAWVAGRQNDDGSFPGVKMPWQNGDAPKSTNSTALAVQALSLDAAAHAEQIAKAKAWLATTQNSDGGFDVTAVDEGSDVRATTQIVVALTGTSYGTLLRDLTTRPSPSATASATPSVTATPGASASVTASPSQTPGAGLPVTGVEVTTMASVAVALIGAGAVLLLVTRRRRDSATGRP</sequence>
<dbReference type="Gene3D" id="1.50.10.20">
    <property type="match status" value="1"/>
</dbReference>
<keyword evidence="3" id="KW-0472">Membrane</keyword>
<dbReference type="PANTHER" id="PTHR10559:SF18">
    <property type="entry name" value="TRANSCOBALAMIN II"/>
    <property type="match status" value="1"/>
</dbReference>
<feature type="transmembrane region" description="Helical" evidence="3">
    <location>
        <begin position="379"/>
        <end position="397"/>
    </location>
</feature>
<feature type="region of interest" description="Disordered" evidence="2">
    <location>
        <begin position="332"/>
        <end position="366"/>
    </location>
</feature>
<evidence type="ECO:0000256" key="3">
    <source>
        <dbReference type="SAM" id="Phobius"/>
    </source>
</evidence>
<evidence type="ECO:0000256" key="2">
    <source>
        <dbReference type="SAM" id="MobiDB-lite"/>
    </source>
</evidence>
<organism evidence="5 6">
    <name type="scientific">Catellatospora methionotrophica</name>
    <dbReference type="NCBI Taxonomy" id="121620"/>
    <lineage>
        <taxon>Bacteria</taxon>
        <taxon>Bacillati</taxon>
        <taxon>Actinomycetota</taxon>
        <taxon>Actinomycetes</taxon>
        <taxon>Micromonosporales</taxon>
        <taxon>Micromonosporaceae</taxon>
        <taxon>Catellatospora</taxon>
    </lineage>
</organism>
<evidence type="ECO:0000256" key="1">
    <source>
        <dbReference type="ARBA" id="ARBA00022737"/>
    </source>
</evidence>
<keyword evidence="1" id="KW-0677">Repeat</keyword>
<dbReference type="Pfam" id="PF00432">
    <property type="entry name" value="Prenyltrans"/>
    <property type="match status" value="1"/>
</dbReference>
<dbReference type="PANTHER" id="PTHR10559">
    <property type="entry name" value="TRANSCOBALAMIN-1/GASTRIC INTRINSIC FACTOR"/>
    <property type="match status" value="1"/>
</dbReference>
<accession>A0A8J3L4M9</accession>
<dbReference type="AlphaFoldDB" id="A0A8J3L4M9"/>
<comment type="caution">
    <text evidence="5">The sequence shown here is derived from an EMBL/GenBank/DDBJ whole genome shotgun (WGS) entry which is preliminary data.</text>
</comment>
<feature type="domain" description="Prenyltransferase alpha-alpha toroid" evidence="4">
    <location>
        <begin position="169"/>
        <end position="298"/>
    </location>
</feature>
<name>A0A8J3L4M9_9ACTN</name>
<keyword evidence="6" id="KW-1185">Reference proteome</keyword>
<feature type="compositionally biased region" description="Low complexity" evidence="2">
    <location>
        <begin position="333"/>
        <end position="362"/>
    </location>
</feature>
<evidence type="ECO:0000313" key="6">
    <source>
        <dbReference type="Proteomes" id="UP000660339"/>
    </source>
</evidence>
<keyword evidence="3" id="KW-1133">Transmembrane helix</keyword>
<dbReference type="CDD" id="cd00688">
    <property type="entry name" value="ISOPREN_C2_like"/>
    <property type="match status" value="1"/>
</dbReference>
<dbReference type="SUPFAM" id="SSF48239">
    <property type="entry name" value="Terpenoid cyclases/Protein prenyltransferases"/>
    <property type="match status" value="1"/>
</dbReference>
<dbReference type="InterPro" id="IPR051588">
    <property type="entry name" value="Cobalamin_Transport"/>
</dbReference>
<dbReference type="Proteomes" id="UP000660339">
    <property type="component" value="Unassembled WGS sequence"/>
</dbReference>
<protein>
    <recommendedName>
        <fullName evidence="4">Prenyltransferase alpha-alpha toroid domain-containing protein</fullName>
    </recommendedName>
</protein>
<evidence type="ECO:0000313" key="5">
    <source>
        <dbReference type="EMBL" id="GIG11713.1"/>
    </source>
</evidence>
<dbReference type="EMBL" id="BONJ01000001">
    <property type="protein sequence ID" value="GIG11713.1"/>
    <property type="molecule type" value="Genomic_DNA"/>
</dbReference>
<dbReference type="GO" id="GO:0003824">
    <property type="term" value="F:catalytic activity"/>
    <property type="evidence" value="ECO:0007669"/>
    <property type="project" value="InterPro"/>
</dbReference>
<gene>
    <name evidence="5" type="ORF">Cme02nite_00450</name>
</gene>
<dbReference type="InterPro" id="IPR001330">
    <property type="entry name" value="Prenyltrans"/>
</dbReference>
<proteinExistence type="predicted"/>
<dbReference type="InterPro" id="IPR008930">
    <property type="entry name" value="Terpenoid_cyclase/PrenylTrfase"/>
</dbReference>
<evidence type="ECO:0000259" key="4">
    <source>
        <dbReference type="Pfam" id="PF00432"/>
    </source>
</evidence>
<keyword evidence="3" id="KW-0812">Transmembrane</keyword>
<reference evidence="5" key="1">
    <citation type="submission" date="2021-01" db="EMBL/GenBank/DDBJ databases">
        <title>Whole genome shotgun sequence of Catellatospora methionotrophica NBRC 14553.</title>
        <authorList>
            <person name="Komaki H."/>
            <person name="Tamura T."/>
        </authorList>
    </citation>
    <scope>NUCLEOTIDE SEQUENCE</scope>
    <source>
        <strain evidence="5">NBRC 14553</strain>
    </source>
</reference>